<keyword evidence="2" id="KW-0808">Transferase</keyword>
<dbReference type="SUPFAM" id="SSF56112">
    <property type="entry name" value="Protein kinase-like (PK-like)"/>
    <property type="match status" value="1"/>
</dbReference>
<evidence type="ECO:0000313" key="2">
    <source>
        <dbReference type="EMBL" id="CDI55281.1"/>
    </source>
</evidence>
<dbReference type="EMBL" id="HG529642">
    <property type="protein sequence ID" value="CDI55281.1"/>
    <property type="molecule type" value="Genomic_DNA"/>
</dbReference>
<organism evidence="2">
    <name type="scientific">Melanopsichium pennsylvanicum 4</name>
    <dbReference type="NCBI Taxonomy" id="1398559"/>
    <lineage>
        <taxon>Eukaryota</taxon>
        <taxon>Fungi</taxon>
        <taxon>Dikarya</taxon>
        <taxon>Basidiomycota</taxon>
        <taxon>Ustilaginomycotina</taxon>
        <taxon>Ustilaginomycetes</taxon>
        <taxon>Ustilaginales</taxon>
        <taxon>Ustilaginaceae</taxon>
        <taxon>Melanopsichium</taxon>
    </lineage>
</organism>
<dbReference type="PANTHER" id="PTHR11012:SF30">
    <property type="entry name" value="PROTEIN KINASE-LIKE DOMAIN-CONTAINING"/>
    <property type="match status" value="1"/>
</dbReference>
<dbReference type="PANTHER" id="PTHR11012">
    <property type="entry name" value="PROTEIN KINASE-LIKE DOMAIN-CONTAINING"/>
    <property type="match status" value="1"/>
</dbReference>
<dbReference type="InterPro" id="IPR011009">
    <property type="entry name" value="Kinase-like_dom_sf"/>
</dbReference>
<dbReference type="AlphaFoldDB" id="A0A077R7W2"/>
<protein>
    <submittedName>
        <fullName evidence="2">Phosphotransferase enzyme family protein</fullName>
    </submittedName>
</protein>
<dbReference type="InterPro" id="IPR004119">
    <property type="entry name" value="EcKL"/>
</dbReference>
<dbReference type="InterPro" id="IPR015897">
    <property type="entry name" value="CHK_kinase-like"/>
</dbReference>
<dbReference type="SMART" id="SM00587">
    <property type="entry name" value="CHK"/>
    <property type="match status" value="1"/>
</dbReference>
<dbReference type="Pfam" id="PF02958">
    <property type="entry name" value="EcKL"/>
    <property type="match status" value="1"/>
</dbReference>
<sequence length="389" mass="43559">MRSDDLHELLNPILPSGSQITKSSHLTTLWAGYGSIYRIHLITPTSSLSTTYVVKTIRPPSSMSLEYDEGHARKMLSYQVEANFYRDFAPSLADEQGGCCIPKLLSSSAAGARGEQGAIEAQTLVLQDLSVRFPILTEKRGTLSDVQVTKSLEWLASFHARSWNIESTSSQSIASFCPPPSIAFKSWTGKGLWQQGGYHYLATRMQQLSSIHPHHDPWGRLGLHSASILPFAVDYCLSNPQDRSRLSLIHGDVKAANMAFSRDGSSMAMYDFQYVGVGLGVQDLAKFLTTSIPSHYLKRKTGEEELLKTYHNFLVQRLPKGAKYEFADLVTDWQLALVSWVRFLAGWSGGFWGNVDWLQSRVEALLRDDKWVKDVSDRYETRLKGSEQA</sequence>
<reference evidence="2" key="1">
    <citation type="journal article" date="2014" name="Genome Biol. Evol.">
        <title>Gene Loss Rather Than Gene Gain Is Associated with a Host Jump from Monocots to Dicots in the Smut Fungus Melanopsichium pennsylvanicum.</title>
        <authorList>
            <person name="Sharma R."/>
            <person name="Mishra B."/>
            <person name="Runge F."/>
            <person name="Thines M."/>
        </authorList>
    </citation>
    <scope>NUCLEOTIDE SEQUENCE</scope>
    <source>
        <strain evidence="2">4</strain>
    </source>
</reference>
<dbReference type="GO" id="GO:0016740">
    <property type="term" value="F:transferase activity"/>
    <property type="evidence" value="ECO:0007669"/>
    <property type="project" value="UniProtKB-KW"/>
</dbReference>
<feature type="domain" description="CHK kinase-like" evidence="1">
    <location>
        <begin position="124"/>
        <end position="320"/>
    </location>
</feature>
<evidence type="ECO:0000259" key="1">
    <source>
        <dbReference type="SMART" id="SM00587"/>
    </source>
</evidence>
<proteinExistence type="predicted"/>
<accession>A0A077R7W2</accession>
<dbReference type="Gene3D" id="3.90.1200.10">
    <property type="match status" value="1"/>
</dbReference>
<name>A0A077R7W2_9BASI</name>